<proteinExistence type="inferred from homology"/>
<keyword evidence="6" id="KW-0862">Zinc</keyword>
<feature type="domain" description="Peptidase M16 C-terminal" evidence="11">
    <location>
        <begin position="792"/>
        <end position="970"/>
    </location>
</feature>
<dbReference type="Proteomes" id="UP000244896">
    <property type="component" value="Chromosome"/>
</dbReference>
<feature type="compositionally biased region" description="Polar residues" evidence="9">
    <location>
        <begin position="53"/>
        <end position="64"/>
    </location>
</feature>
<dbReference type="PANTHER" id="PTHR43690:SF17">
    <property type="entry name" value="PROTEIN YHJJ"/>
    <property type="match status" value="1"/>
</dbReference>
<keyword evidence="3" id="KW-0645">Protease</keyword>
<evidence type="ECO:0000259" key="11">
    <source>
        <dbReference type="Pfam" id="PF05193"/>
    </source>
</evidence>
<keyword evidence="5" id="KW-0378">Hydrolase</keyword>
<feature type="domain" description="Peptidase M16 C-terminal" evidence="11">
    <location>
        <begin position="312"/>
        <end position="495"/>
    </location>
</feature>
<accession>A0A2U8E060</accession>
<keyword evidence="4" id="KW-0479">Metal-binding</keyword>
<name>A0A2U8E060_9BACT</name>
<evidence type="ECO:0000256" key="8">
    <source>
        <dbReference type="RuleBase" id="RU004447"/>
    </source>
</evidence>
<dbReference type="SUPFAM" id="SSF63411">
    <property type="entry name" value="LuxS/MPP-like metallohydrolase"/>
    <property type="match status" value="4"/>
</dbReference>
<organism evidence="12 13">
    <name type="scientific">Ereboglobus luteus</name>
    <dbReference type="NCBI Taxonomy" id="1796921"/>
    <lineage>
        <taxon>Bacteria</taxon>
        <taxon>Pseudomonadati</taxon>
        <taxon>Verrucomicrobiota</taxon>
        <taxon>Opitutia</taxon>
        <taxon>Opitutales</taxon>
        <taxon>Opitutaceae</taxon>
        <taxon>Ereboglobus</taxon>
    </lineage>
</organism>
<dbReference type="InterPro" id="IPR001431">
    <property type="entry name" value="Pept_M16_Zn_BS"/>
</dbReference>
<dbReference type="InterPro" id="IPR011765">
    <property type="entry name" value="Pept_M16_N"/>
</dbReference>
<reference evidence="12 13" key="1">
    <citation type="journal article" date="2018" name="Syst. Appl. Microbiol.">
        <title>Ereboglobus luteus gen. nov. sp. nov. from cockroach guts, and new insights into the oxygen relationship of the genera Opitutus and Didymococcus (Verrucomicrobia: Opitutaceae).</title>
        <authorList>
            <person name="Tegtmeier D."/>
            <person name="Belitz A."/>
            <person name="Radek R."/>
            <person name="Heimerl T."/>
            <person name="Brune A."/>
        </authorList>
    </citation>
    <scope>NUCLEOTIDE SEQUENCE [LARGE SCALE GENOMIC DNA]</scope>
    <source>
        <strain evidence="12 13">Ho45</strain>
    </source>
</reference>
<comment type="cofactor">
    <cofactor evidence="1">
        <name>Zn(2+)</name>
        <dbReference type="ChEBI" id="CHEBI:29105"/>
    </cofactor>
</comment>
<evidence type="ECO:0000256" key="7">
    <source>
        <dbReference type="ARBA" id="ARBA00023049"/>
    </source>
</evidence>
<feature type="region of interest" description="Disordered" evidence="9">
    <location>
        <begin position="356"/>
        <end position="375"/>
    </location>
</feature>
<evidence type="ECO:0000256" key="2">
    <source>
        <dbReference type="ARBA" id="ARBA00007261"/>
    </source>
</evidence>
<keyword evidence="7" id="KW-0482">Metalloprotease</keyword>
<dbReference type="GO" id="GO:0006508">
    <property type="term" value="P:proteolysis"/>
    <property type="evidence" value="ECO:0007669"/>
    <property type="project" value="UniProtKB-KW"/>
</dbReference>
<gene>
    <name evidence="12" type="ORF">CKA38_01955</name>
</gene>
<evidence type="ECO:0000313" key="13">
    <source>
        <dbReference type="Proteomes" id="UP000244896"/>
    </source>
</evidence>
<protein>
    <recommendedName>
        <fullName evidence="14">Peptidase M16</fullName>
    </recommendedName>
</protein>
<feature type="region of interest" description="Disordered" evidence="9">
    <location>
        <begin position="31"/>
        <end position="74"/>
    </location>
</feature>
<feature type="compositionally biased region" description="Basic and acidic residues" evidence="9">
    <location>
        <begin position="36"/>
        <end position="52"/>
    </location>
</feature>
<evidence type="ECO:0000256" key="4">
    <source>
        <dbReference type="ARBA" id="ARBA00022723"/>
    </source>
</evidence>
<dbReference type="GO" id="GO:0004222">
    <property type="term" value="F:metalloendopeptidase activity"/>
    <property type="evidence" value="ECO:0007669"/>
    <property type="project" value="InterPro"/>
</dbReference>
<comment type="similarity">
    <text evidence="2 8">Belongs to the peptidase M16 family.</text>
</comment>
<evidence type="ECO:0000313" key="12">
    <source>
        <dbReference type="EMBL" id="AWI08191.1"/>
    </source>
</evidence>
<dbReference type="Gene3D" id="3.30.830.10">
    <property type="entry name" value="Metalloenzyme, LuxS/M16 peptidase-like"/>
    <property type="match status" value="4"/>
</dbReference>
<dbReference type="InterPro" id="IPR007863">
    <property type="entry name" value="Peptidase_M16_C"/>
</dbReference>
<dbReference type="Pfam" id="PF05193">
    <property type="entry name" value="Peptidase_M16_C"/>
    <property type="match status" value="2"/>
</dbReference>
<dbReference type="Pfam" id="PF00675">
    <property type="entry name" value="Peptidase_M16"/>
    <property type="match status" value="1"/>
</dbReference>
<evidence type="ECO:0000256" key="9">
    <source>
        <dbReference type="SAM" id="MobiDB-lite"/>
    </source>
</evidence>
<evidence type="ECO:0008006" key="14">
    <source>
        <dbReference type="Google" id="ProtNLM"/>
    </source>
</evidence>
<evidence type="ECO:0000256" key="6">
    <source>
        <dbReference type="ARBA" id="ARBA00022833"/>
    </source>
</evidence>
<dbReference type="AlphaFoldDB" id="A0A2U8E060"/>
<evidence type="ECO:0000256" key="1">
    <source>
        <dbReference type="ARBA" id="ARBA00001947"/>
    </source>
</evidence>
<dbReference type="InterPro" id="IPR011249">
    <property type="entry name" value="Metalloenz_LuxS/M16"/>
</dbReference>
<dbReference type="PROSITE" id="PS00143">
    <property type="entry name" value="INSULINASE"/>
    <property type="match status" value="1"/>
</dbReference>
<feature type="compositionally biased region" description="Pro residues" evidence="9">
    <location>
        <begin position="361"/>
        <end position="370"/>
    </location>
</feature>
<dbReference type="PANTHER" id="PTHR43690">
    <property type="entry name" value="NARDILYSIN"/>
    <property type="match status" value="1"/>
</dbReference>
<dbReference type="KEGG" id="elut:CKA38_01955"/>
<sequence length="1042" mass="115452">MRIERRDLRPRASMQNLLAISTVDGALALKTGAQRKNAEGRRRAKDSLKDTMSHGNSLSRTQYHQPRRRKRGARGECVSLGLRTIFAARTLAAKMPPRRHPLPRVFTLLAALIAIALPAHLAKAAPWANLETDLPQDPALVLGELPNGFRYALLPNAEPANRVSLRLLVSVGSIHENDNERGIAHFIEHMAFRGTRNKPGGGLIAKLERMGVSFGPDHTAFTSFNNTIYHLELPDVSESTLREGLRVFREYASGIEFASGDIELERGVILSEMATRDTGMARAAQRYSAFIWPSARENSRSPIGVEKQIRRFTQKQFRAFYDAWYRPERMALIAVGQIDPDALRAMIADEFSPLAARAPARPEPPPPSPRPASRKLPAVGVFTHNELTGMGVMQTCAWAEPPAPFTREKLAEHTRRNLALSMFTRRLTLRARQPGAPFGAPNVEYTQLFPGLRMVQFAVPGDLNKTDIVIAAAEQSLRAAIEHGFTQGELDEAKADLVNRYRQGALYAPSRKSAMLASQLAYFLLHGEGFSTPETTWREVEKPIADATLDECNAAFAKLWSRAPVRTFINGNIRLLPSKPAAFEKKIAASRAIPVKPPAGIKALDFAYTDFGKPGLIAETKTLPEIDAHLVRFENNILLNFKHTEYEKDYVLINLRIGHGKREEPKNVPGIGLLASKAFLFGGLGRHTAAEITQLNARHLLDIDFIVADDAAHFYAQCPVRSLPYALQMMTAFITDAAYRPESFVLARPDLTTLFQHTLSSPSANLNAICERALTRDTRFGWPNYDEPASRTVNELREWLVPLFTYDDIELSIVGDVDLQAALDAAAGTLGALPVRAKRLPPKPNTGIAFAPAPSAPIVINVNPALKQGAFLLVWPVPDAGDTHQDRARVLLADALDNAVRLCIREQLGAAYVSSAAYATHDGFDNFNYLFVGAEVDRGSLDKAINAVRKTIARIAANGFSDDEFLRAKRPFVEHYDQQSRTNAYWGYTVLRDIQNRPERLTQALTRLADVSSITRDEINAIAARHLRDETLFLFKTAPAKK</sequence>
<dbReference type="GO" id="GO:0046872">
    <property type="term" value="F:metal ion binding"/>
    <property type="evidence" value="ECO:0007669"/>
    <property type="project" value="UniProtKB-KW"/>
</dbReference>
<keyword evidence="13" id="KW-1185">Reference proteome</keyword>
<evidence type="ECO:0000256" key="3">
    <source>
        <dbReference type="ARBA" id="ARBA00022670"/>
    </source>
</evidence>
<dbReference type="EMBL" id="CP023004">
    <property type="protein sequence ID" value="AWI08191.1"/>
    <property type="molecule type" value="Genomic_DNA"/>
</dbReference>
<evidence type="ECO:0000259" key="10">
    <source>
        <dbReference type="Pfam" id="PF00675"/>
    </source>
</evidence>
<feature type="domain" description="Peptidase M16 N-terminal" evidence="10">
    <location>
        <begin position="153"/>
        <end position="280"/>
    </location>
</feature>
<evidence type="ECO:0000256" key="5">
    <source>
        <dbReference type="ARBA" id="ARBA00022801"/>
    </source>
</evidence>
<dbReference type="InterPro" id="IPR050626">
    <property type="entry name" value="Peptidase_M16"/>
</dbReference>